<dbReference type="KEGG" id="cfus:CYFUS_004230"/>
<accession>A0A250J4A9</accession>
<dbReference type="Proteomes" id="UP000217257">
    <property type="component" value="Chromosome"/>
</dbReference>
<dbReference type="AlphaFoldDB" id="A0A250J4A9"/>
<evidence type="ECO:0000313" key="2">
    <source>
        <dbReference type="Proteomes" id="UP000217257"/>
    </source>
</evidence>
<name>A0A250J4A9_9BACT</name>
<evidence type="ECO:0000313" key="1">
    <source>
        <dbReference type="EMBL" id="ATB38795.1"/>
    </source>
</evidence>
<protein>
    <submittedName>
        <fullName evidence="1">Uncharacterized protein</fullName>
    </submittedName>
</protein>
<dbReference type="EMBL" id="CP022098">
    <property type="protein sequence ID" value="ATB38795.1"/>
    <property type="molecule type" value="Genomic_DNA"/>
</dbReference>
<organism evidence="1 2">
    <name type="scientific">Cystobacter fuscus</name>
    <dbReference type="NCBI Taxonomy" id="43"/>
    <lineage>
        <taxon>Bacteria</taxon>
        <taxon>Pseudomonadati</taxon>
        <taxon>Myxococcota</taxon>
        <taxon>Myxococcia</taxon>
        <taxon>Myxococcales</taxon>
        <taxon>Cystobacterineae</taxon>
        <taxon>Archangiaceae</taxon>
        <taxon>Cystobacter</taxon>
    </lineage>
</organism>
<reference evidence="1 2" key="1">
    <citation type="submission" date="2017-06" db="EMBL/GenBank/DDBJ databases">
        <title>Sequencing and comparative analysis of myxobacterial genomes.</title>
        <authorList>
            <person name="Rupp O."/>
            <person name="Goesmann A."/>
            <person name="Sogaard-Andersen L."/>
        </authorList>
    </citation>
    <scope>NUCLEOTIDE SEQUENCE [LARGE SCALE GENOMIC DNA]</scope>
    <source>
        <strain evidence="1 2">DSM 52655</strain>
    </source>
</reference>
<sequence>MAACSGDGFFPFLPDPDEETPLLPGSCQVDQDCPDPRLFICDTAEARCKPACRTREDCTAARRGTAYRISACDENPLGCQCDANQCVEAMCSADEACAASGRVCRDGRCTSASGARARTCRVTPDHVVGRVGSRVRFSLLAWDETGAPVAVEPAAQRWTALEASVSVDVGGASSFVLSAPTSEARETVRAEVGGAVCTARVRVLEAPEPGRMRVVVTDEQTGRPIAGARVVVADAVGAVVGQALTDEGGVALPPGGVEAGSVSVFHEGFDYLTVAHAGETGPMDLSLPLRRNPIERIGGFEGTVQVLSEHLTMVGVVGLSSPDEGPSAAASSLLAPERQVDFISASQQRLATLPAGAFAVLAGSNLRELEVQGRGSAGVCDEEPRTREGTCGVRTAWGLGGELPLNALQLGGGVDVGSLLARVTPSLGTFKSWVVRDARFTLEEGAGAFTRLAPDFSAGRSMALGFPFVLDVPSLPGHQGRYMDRVWVLGSARVPGRGGVPLGLGLGMNTAPADPNTDTQPGLSAPGLVRVRMAPTHHGLEGSPYVLHLTASSPEGAVSGLIHRSLAALPFDPTGAAPVEIEGPFLPVPEGARYSPVDDEGGRRLRPPPAPALPPGTVLRAVFSNRAGRRWGVLLDASRDSEGVRLPLPPAPLEDRTFQGNHLGSFASLELQAWSLREGGLPDGGLLPLEALTRDENLSRLGELVVAWSALEATP</sequence>
<proteinExistence type="predicted"/>
<gene>
    <name evidence="1" type="ORF">CYFUS_004230</name>
</gene>